<organism evidence="1 2">
    <name type="scientific">Leisingera methylohalidivorans DSM 14336</name>
    <dbReference type="NCBI Taxonomy" id="999552"/>
    <lineage>
        <taxon>Bacteria</taxon>
        <taxon>Pseudomonadati</taxon>
        <taxon>Pseudomonadota</taxon>
        <taxon>Alphaproteobacteria</taxon>
        <taxon>Rhodobacterales</taxon>
        <taxon>Roseobacteraceae</taxon>
        <taxon>Leisingera</taxon>
    </lineage>
</organism>
<dbReference type="RefSeq" id="WP_024089446.1">
    <property type="nucleotide sequence ID" value="NC_023135.1"/>
</dbReference>
<sequence length="213" mass="22613">MKDWAIHGLGISNCNCVPGCPCQFSQLPSDGTCEAMLTFRIDKGHHGEVSLDGLTAAVLYKWPGAVHEGNGEMQMIIDEGASAGQRAALEAIMRGEDTQEFATMFHVFSTMSPTKHETLTAPVSIDFDAEKMTGSAKAGDIAETTVKPIANIVSGEPHSVSIKLPNGFEYAEAHVASGSTVTHQGAIRLEKNSDTHTHVAELHLTGDGVQRAA</sequence>
<dbReference type="STRING" id="999552.METH_05805"/>
<reference evidence="1 2" key="1">
    <citation type="submission" date="2013-09" db="EMBL/GenBank/DDBJ databases">
        <authorList>
            <consortium name="DOE Joint Genome Institute"/>
            <person name="Klenk H.-P."/>
            <person name="Huntemann M."/>
            <person name="Han J."/>
            <person name="Chen A."/>
            <person name="Kyrpides N."/>
            <person name="Mavromatis K."/>
            <person name="Markowitz V."/>
            <person name="Palaniappan K."/>
            <person name="Ivanova N."/>
            <person name="Schaumberg A."/>
            <person name="Pati A."/>
            <person name="Liolios K."/>
            <person name="Nordberg H.P."/>
            <person name="Cantor M.N."/>
            <person name="Hua S.X."/>
            <person name="Woyke T."/>
        </authorList>
    </citation>
    <scope>NUCLEOTIDE SEQUENCE [LARGE SCALE GENOMIC DNA]</scope>
    <source>
        <strain evidence="1 2">DSM 14336</strain>
    </source>
</reference>
<accession>V9VSM2</accession>
<evidence type="ECO:0000313" key="2">
    <source>
        <dbReference type="Proteomes" id="UP000018780"/>
    </source>
</evidence>
<dbReference type="Proteomes" id="UP000018780">
    <property type="component" value="Chromosome"/>
</dbReference>
<dbReference type="AlphaFoldDB" id="V9VSM2"/>
<dbReference type="EMBL" id="CP006773">
    <property type="protein sequence ID" value="AHD00305.1"/>
    <property type="molecule type" value="Genomic_DNA"/>
</dbReference>
<dbReference type="InterPro" id="IPR014581">
    <property type="entry name" value="UCP033303"/>
</dbReference>
<dbReference type="PIRSF" id="PIRSF033303">
    <property type="entry name" value="UCP033303"/>
    <property type="match status" value="1"/>
</dbReference>
<keyword evidence="2" id="KW-1185">Reference proteome</keyword>
<dbReference type="Pfam" id="PF07040">
    <property type="entry name" value="DUF1326"/>
    <property type="match status" value="1"/>
</dbReference>
<gene>
    <name evidence="1" type="ORF">METH_05805</name>
</gene>
<name>V9VSM2_9RHOB</name>
<proteinExistence type="predicted"/>
<dbReference type="HOGENOM" id="CLU_092801_0_0_5"/>
<dbReference type="OrthoDB" id="9802256at2"/>
<dbReference type="PATRIC" id="fig|999552.6.peg.1168"/>
<evidence type="ECO:0008006" key="3">
    <source>
        <dbReference type="Google" id="ProtNLM"/>
    </source>
</evidence>
<protein>
    <recommendedName>
        <fullName evidence="3">DUF1326 domain-containing protein</fullName>
    </recommendedName>
</protein>
<dbReference type="InterPro" id="IPR009758">
    <property type="entry name" value="DUF1326"/>
</dbReference>
<dbReference type="KEGG" id="lmd:METH_05805"/>
<evidence type="ECO:0000313" key="1">
    <source>
        <dbReference type="EMBL" id="AHD00305.1"/>
    </source>
</evidence>